<gene>
    <name evidence="2" type="ORF">CWATWH0402_5941</name>
</gene>
<evidence type="ECO:0000313" key="3">
    <source>
        <dbReference type="Proteomes" id="UP000018130"/>
    </source>
</evidence>
<reference evidence="2 3" key="2">
    <citation type="submission" date="2013-09" db="EMBL/GenBank/DDBJ databases">
        <title>Whole genome comparison of six Crocosphaera watsonii strains with differing phenotypes.</title>
        <authorList>
            <person name="Bench S.R."/>
            <person name="Heller P."/>
            <person name="Frank I."/>
            <person name="Arciniega M."/>
            <person name="Shilova I.N."/>
            <person name="Zehr J.P."/>
        </authorList>
    </citation>
    <scope>NUCLEOTIDE SEQUENCE [LARGE SCALE GENOMIC DNA]</scope>
    <source>
        <strain evidence="2 3">WH 0402</strain>
    </source>
</reference>
<dbReference type="EMBL" id="CAQN01001322">
    <property type="protein sequence ID" value="CCQ70954.1"/>
    <property type="molecule type" value="Genomic_DNA"/>
</dbReference>
<evidence type="ECO:0000313" key="2">
    <source>
        <dbReference type="EMBL" id="CCQ70954.1"/>
    </source>
</evidence>
<keyword evidence="1" id="KW-0812">Transmembrane</keyword>
<protein>
    <submittedName>
        <fullName evidence="2">Inner membrane component of tripartite multidrug resistance system</fullName>
    </submittedName>
</protein>
<accession>T2K0G6</accession>
<dbReference type="AlphaFoldDB" id="T2K0G6"/>
<keyword evidence="1" id="KW-1133">Transmembrane helix</keyword>
<keyword evidence="1" id="KW-0472">Membrane</keyword>
<organism evidence="2 3">
    <name type="scientific">Crocosphaera watsonii WH 0402</name>
    <dbReference type="NCBI Taxonomy" id="1284629"/>
    <lineage>
        <taxon>Bacteria</taxon>
        <taxon>Bacillati</taxon>
        <taxon>Cyanobacteriota</taxon>
        <taxon>Cyanophyceae</taxon>
        <taxon>Oscillatoriophycideae</taxon>
        <taxon>Chroococcales</taxon>
        <taxon>Aphanothecaceae</taxon>
        <taxon>Crocosphaera</taxon>
    </lineage>
</organism>
<dbReference type="Proteomes" id="UP000018130">
    <property type="component" value="Unassembled WGS sequence"/>
</dbReference>
<sequence>MIREIMGLLRSVGLGISVLGLLRMSITIYPIYPPGYF</sequence>
<comment type="caution">
    <text evidence="2">The sequence shown here is derived from an EMBL/GenBank/DDBJ whole genome shotgun (WGS) entry which is preliminary data.</text>
</comment>
<proteinExistence type="predicted"/>
<feature type="transmembrane region" description="Helical" evidence="1">
    <location>
        <begin position="12"/>
        <end position="32"/>
    </location>
</feature>
<name>T2K0G6_CROWT</name>
<evidence type="ECO:0000256" key="1">
    <source>
        <dbReference type="SAM" id="Phobius"/>
    </source>
</evidence>
<reference evidence="2 3" key="1">
    <citation type="submission" date="2013-01" db="EMBL/GenBank/DDBJ databases">
        <authorList>
            <person name="Bench S."/>
        </authorList>
    </citation>
    <scope>NUCLEOTIDE SEQUENCE [LARGE SCALE GENOMIC DNA]</scope>
    <source>
        <strain evidence="2 3">WH 0402</strain>
    </source>
</reference>